<dbReference type="GO" id="GO:0004768">
    <property type="term" value="F:stearoyl-CoA 9-desaturase activity"/>
    <property type="evidence" value="ECO:0007669"/>
    <property type="project" value="TreeGrafter"/>
</dbReference>
<keyword evidence="9" id="KW-0443">Lipid metabolism</keyword>
<dbReference type="PRINTS" id="PR00075">
    <property type="entry name" value="FACDDSATRASE"/>
</dbReference>
<dbReference type="GO" id="GO:0005506">
    <property type="term" value="F:iron ion binding"/>
    <property type="evidence" value="ECO:0007669"/>
    <property type="project" value="TreeGrafter"/>
</dbReference>
<feature type="domain" description="Fatty acid desaturase" evidence="14">
    <location>
        <begin position="73"/>
        <end position="275"/>
    </location>
</feature>
<evidence type="ECO:0000256" key="4">
    <source>
        <dbReference type="ARBA" id="ARBA00022692"/>
    </source>
</evidence>
<name>A0A9N9WR74_9DIPT</name>
<evidence type="ECO:0000256" key="6">
    <source>
        <dbReference type="ARBA" id="ARBA00022989"/>
    </source>
</evidence>
<keyword evidence="5" id="KW-0276">Fatty acid metabolism</keyword>
<evidence type="ECO:0000313" key="15">
    <source>
        <dbReference type="EMBL" id="CAG9801997.1"/>
    </source>
</evidence>
<dbReference type="InterPro" id="IPR015876">
    <property type="entry name" value="Acyl-CoA_DS"/>
</dbReference>
<reference evidence="15" key="1">
    <citation type="submission" date="2022-01" db="EMBL/GenBank/DDBJ databases">
        <authorList>
            <person name="King R."/>
        </authorList>
    </citation>
    <scope>NUCLEOTIDE SEQUENCE</scope>
</reference>
<evidence type="ECO:0000256" key="3">
    <source>
        <dbReference type="ARBA" id="ARBA00022516"/>
    </source>
</evidence>
<evidence type="ECO:0000256" key="5">
    <source>
        <dbReference type="ARBA" id="ARBA00022832"/>
    </source>
</evidence>
<evidence type="ECO:0000256" key="9">
    <source>
        <dbReference type="ARBA" id="ARBA00023098"/>
    </source>
</evidence>
<gene>
    <name evidence="15" type="ORF">CHIRRI_LOCUS4913</name>
</gene>
<dbReference type="Pfam" id="PF00487">
    <property type="entry name" value="FA_desaturase"/>
    <property type="match status" value="1"/>
</dbReference>
<dbReference type="Proteomes" id="UP001153620">
    <property type="component" value="Chromosome 2"/>
</dbReference>
<comment type="domain">
    <text evidence="12">The histidine box domains are involved in binding the catalytic metal ions.</text>
</comment>
<dbReference type="GO" id="GO:0006636">
    <property type="term" value="P:unsaturated fatty acid biosynthetic process"/>
    <property type="evidence" value="ECO:0007669"/>
    <property type="project" value="TreeGrafter"/>
</dbReference>
<organism evidence="15 16">
    <name type="scientific">Chironomus riparius</name>
    <dbReference type="NCBI Taxonomy" id="315576"/>
    <lineage>
        <taxon>Eukaryota</taxon>
        <taxon>Metazoa</taxon>
        <taxon>Ecdysozoa</taxon>
        <taxon>Arthropoda</taxon>
        <taxon>Hexapoda</taxon>
        <taxon>Insecta</taxon>
        <taxon>Pterygota</taxon>
        <taxon>Neoptera</taxon>
        <taxon>Endopterygota</taxon>
        <taxon>Diptera</taxon>
        <taxon>Nematocera</taxon>
        <taxon>Chironomoidea</taxon>
        <taxon>Chironomidae</taxon>
        <taxon>Chironominae</taxon>
        <taxon>Chironomus</taxon>
    </lineage>
</organism>
<proteinExistence type="inferred from homology"/>
<evidence type="ECO:0000256" key="8">
    <source>
        <dbReference type="ARBA" id="ARBA00023004"/>
    </source>
</evidence>
<evidence type="ECO:0000256" key="10">
    <source>
        <dbReference type="ARBA" id="ARBA00023136"/>
    </source>
</evidence>
<dbReference type="EMBL" id="OU895878">
    <property type="protein sequence ID" value="CAG9801997.1"/>
    <property type="molecule type" value="Genomic_DNA"/>
</dbReference>
<keyword evidence="7 12" id="KW-0560">Oxidoreductase</keyword>
<evidence type="ECO:0000256" key="7">
    <source>
        <dbReference type="ARBA" id="ARBA00023002"/>
    </source>
</evidence>
<evidence type="ECO:0000256" key="2">
    <source>
        <dbReference type="ARBA" id="ARBA00009295"/>
    </source>
</evidence>
<dbReference type="PANTHER" id="PTHR11351">
    <property type="entry name" value="ACYL-COA DESATURASE"/>
    <property type="match status" value="1"/>
</dbReference>
<keyword evidence="11 12" id="KW-0275">Fatty acid biosynthesis</keyword>
<comment type="similarity">
    <text evidence="2 12">Belongs to the fatty acid desaturase type 1 family.</text>
</comment>
<keyword evidence="10 13" id="KW-0472">Membrane</keyword>
<evidence type="ECO:0000256" key="1">
    <source>
        <dbReference type="ARBA" id="ARBA00004141"/>
    </source>
</evidence>
<comment type="cofactor">
    <cofactor evidence="12">
        <name>Fe(2+)</name>
        <dbReference type="ChEBI" id="CHEBI:29033"/>
    </cofactor>
</comment>
<accession>A0A9N9WR74</accession>
<keyword evidence="16" id="KW-1185">Reference proteome</keyword>
<keyword evidence="8" id="KW-0408">Iron</keyword>
<protein>
    <recommendedName>
        <fullName evidence="14">Fatty acid desaturase domain-containing protein</fullName>
    </recommendedName>
</protein>
<comment type="subcellular location">
    <subcellularLocation>
        <location evidence="1">Membrane</location>
        <topology evidence="1">Multi-pass membrane protein</topology>
    </subcellularLocation>
</comment>
<dbReference type="OrthoDB" id="10260134at2759"/>
<evidence type="ECO:0000259" key="14">
    <source>
        <dbReference type="Pfam" id="PF00487"/>
    </source>
</evidence>
<keyword evidence="3 12" id="KW-0444">Lipid biosynthesis</keyword>
<evidence type="ECO:0000256" key="11">
    <source>
        <dbReference type="ARBA" id="ARBA00023160"/>
    </source>
</evidence>
<keyword evidence="4 12" id="KW-0812">Transmembrane</keyword>
<dbReference type="InterPro" id="IPR005804">
    <property type="entry name" value="FA_desaturase_dom"/>
</dbReference>
<dbReference type="AlphaFoldDB" id="A0A9N9WR74"/>
<evidence type="ECO:0000256" key="13">
    <source>
        <dbReference type="SAM" id="Phobius"/>
    </source>
</evidence>
<sequence>MQRILTETISVKEENGHLKKSDDFKNEKFEDNAEKASNEYKWDIKWVNVILLSYIHGAALYSCFHPVEYWSTVAIGWSYSIVTGMGTTVAAHRYFTHRSFKANKYLKFFLIMCQTMSAQEPVLHWARDHRVHHKFTDTDADPYNSRRGFFFSHVGWLMCKKHPEVIRQGKKVDMSDLENDPWLVTQKKYYIPLAFVLNFVVPVYLGILCGESFTTVWNRNLFRYIIILNFVWCVNSVAHIWGMKPYDKNISPTDSRLVGFIALGEGWHNYHHVFPWDYRTGESPNYRYNLSSAFIDFCAWMGWATELKTVPTDIIRKRVLRTGDGSHPYSKEVEEINNNNNNEHPDKLRDTEHFWGFGDKEMNPEDMKYVKVL</sequence>
<reference evidence="15" key="2">
    <citation type="submission" date="2022-10" db="EMBL/GenBank/DDBJ databases">
        <authorList>
            <consortium name="ENA_rothamsted_submissions"/>
            <consortium name="culmorum"/>
            <person name="King R."/>
        </authorList>
    </citation>
    <scope>NUCLEOTIDE SEQUENCE</scope>
</reference>
<feature type="transmembrane region" description="Helical" evidence="13">
    <location>
        <begin position="221"/>
        <end position="242"/>
    </location>
</feature>
<evidence type="ECO:0000313" key="16">
    <source>
        <dbReference type="Proteomes" id="UP001153620"/>
    </source>
</evidence>
<dbReference type="GO" id="GO:0005789">
    <property type="term" value="C:endoplasmic reticulum membrane"/>
    <property type="evidence" value="ECO:0007669"/>
    <property type="project" value="TreeGrafter"/>
</dbReference>
<dbReference type="CDD" id="cd03505">
    <property type="entry name" value="Delta9-FADS-like"/>
    <property type="match status" value="1"/>
</dbReference>
<keyword evidence="6 13" id="KW-1133">Transmembrane helix</keyword>
<evidence type="ECO:0000256" key="12">
    <source>
        <dbReference type="RuleBase" id="RU000581"/>
    </source>
</evidence>
<feature type="transmembrane region" description="Helical" evidence="13">
    <location>
        <begin position="189"/>
        <end position="209"/>
    </location>
</feature>
<dbReference type="PANTHER" id="PTHR11351:SF31">
    <property type="entry name" value="DESATURASE 1, ISOFORM A-RELATED"/>
    <property type="match status" value="1"/>
</dbReference>